<evidence type="ECO:0000313" key="3">
    <source>
        <dbReference type="Proteomes" id="UP000275078"/>
    </source>
</evidence>
<feature type="compositionally biased region" description="Polar residues" evidence="1">
    <location>
        <begin position="201"/>
        <end position="211"/>
    </location>
</feature>
<gene>
    <name evidence="2" type="ORF">BJ508DRAFT_315040</name>
</gene>
<feature type="compositionally biased region" description="Acidic residues" evidence="1">
    <location>
        <begin position="266"/>
        <end position="289"/>
    </location>
</feature>
<feature type="compositionally biased region" description="Acidic residues" evidence="1">
    <location>
        <begin position="184"/>
        <end position="194"/>
    </location>
</feature>
<evidence type="ECO:0000256" key="1">
    <source>
        <dbReference type="SAM" id="MobiDB-lite"/>
    </source>
</evidence>
<dbReference type="Proteomes" id="UP000275078">
    <property type="component" value="Unassembled WGS sequence"/>
</dbReference>
<protein>
    <submittedName>
        <fullName evidence="2">Uncharacterized protein</fullName>
    </submittedName>
</protein>
<sequence>MAVAFAEEQIVVVAVYDERLEDGEFPLVCRIRQVLPMGGRFLVSTKEVDVAEAVMDFEMEDGAKWDLDEEETDFATGDARDCVDHLIDAVERKGVVLRSEGDESGEQVVDEAADCSSHCNDTDNEEMGEEDCDAPLNQAESTCSEAPDSHDDQSESPGSVNNHDDLNTDAEDNDINCDSSQMENNDDAVDDEERASETESIEPNNCQNGETADTGWDEDVGPIQVDEQSDSDNNDAASESGSLDDEDVDEEPTTQVSAIDVLSSSDESEEEPASADEFCADEGASELEGDGNGVDTSKPTIIWIHSSSSSDAEGAKPREVIEIESDEEEANGKVLRSVKLEPLRPGMSNSQKVVIISKSICEVALARGSLLGGFTIKSVRQQVEEGLGLPSGYLKNSETWRTRSRELMYATVAKLAADMKAKDEASNATVSVDDTAVPAQSGPKIKLEAPVQPAAKTKSAAPPARAAKLPPPTKTTSAAPPQPASKTKSAAPPQPASKTKSAAPPQPASKTKSAAPPLQPAKLPPPAKQRSALPLPLTSLRPSVTKPESAPMSFAQSKDTVAPHKTGKMIRMRPTVKEKPESLPAFKKAQRPIDPEKKPKSKWQNPAELAYEAPSEMIEQPSSGNRAKAPKSAAGAVTAAEDYYTSDDAEWKDLAFKDGYLFDFLDVIEYAIRLKLPSLSRLDRYQDCFEVVYHRMRNTPEIVEFAETYRTSNFYRNFRIRHQKNVKNPYSYGYSEDEYDKRQKKKMLLKKELGIYTADDEMKRQASEAFEERGKSVDERGTSFYRRLYARNHYGYYFSCKELIIECLTISSTSDIYPSLFKAKYNLWNESRFARFPEFCAEVIVPMIILQWIVDDLPHLPAERAVGILFSSRAKRYSLMLNNRDRAFQRLRKCKCNELVMRSGDRKWLAEMREVANGSILP</sequence>
<feature type="region of interest" description="Disordered" evidence="1">
    <location>
        <begin position="98"/>
        <end position="298"/>
    </location>
</feature>
<feature type="compositionally biased region" description="Pro residues" evidence="1">
    <location>
        <begin position="517"/>
        <end position="527"/>
    </location>
</feature>
<reference evidence="2 3" key="1">
    <citation type="journal article" date="2018" name="Nat. Ecol. Evol.">
        <title>Pezizomycetes genomes reveal the molecular basis of ectomycorrhizal truffle lifestyle.</title>
        <authorList>
            <person name="Murat C."/>
            <person name="Payen T."/>
            <person name="Noel B."/>
            <person name="Kuo A."/>
            <person name="Morin E."/>
            <person name="Chen J."/>
            <person name="Kohler A."/>
            <person name="Krizsan K."/>
            <person name="Balestrini R."/>
            <person name="Da Silva C."/>
            <person name="Montanini B."/>
            <person name="Hainaut M."/>
            <person name="Levati E."/>
            <person name="Barry K.W."/>
            <person name="Belfiori B."/>
            <person name="Cichocki N."/>
            <person name="Clum A."/>
            <person name="Dockter R.B."/>
            <person name="Fauchery L."/>
            <person name="Guy J."/>
            <person name="Iotti M."/>
            <person name="Le Tacon F."/>
            <person name="Lindquist E.A."/>
            <person name="Lipzen A."/>
            <person name="Malagnac F."/>
            <person name="Mello A."/>
            <person name="Molinier V."/>
            <person name="Miyauchi S."/>
            <person name="Poulain J."/>
            <person name="Riccioni C."/>
            <person name="Rubini A."/>
            <person name="Sitrit Y."/>
            <person name="Splivallo R."/>
            <person name="Traeger S."/>
            <person name="Wang M."/>
            <person name="Zifcakova L."/>
            <person name="Wipf D."/>
            <person name="Zambonelli A."/>
            <person name="Paolocci F."/>
            <person name="Nowrousian M."/>
            <person name="Ottonello S."/>
            <person name="Baldrian P."/>
            <person name="Spatafora J.W."/>
            <person name="Henrissat B."/>
            <person name="Nagy L.G."/>
            <person name="Aury J.M."/>
            <person name="Wincker P."/>
            <person name="Grigoriev I.V."/>
            <person name="Bonfante P."/>
            <person name="Martin F.M."/>
        </authorList>
    </citation>
    <scope>NUCLEOTIDE SEQUENCE [LARGE SCALE GENOMIC DNA]</scope>
    <source>
        <strain evidence="2 3">RN42</strain>
    </source>
</reference>
<dbReference type="EMBL" id="ML119881">
    <property type="protein sequence ID" value="RPA72071.1"/>
    <property type="molecule type" value="Genomic_DNA"/>
</dbReference>
<keyword evidence="3" id="KW-1185">Reference proteome</keyword>
<organism evidence="2 3">
    <name type="scientific">Ascobolus immersus RN42</name>
    <dbReference type="NCBI Taxonomy" id="1160509"/>
    <lineage>
        <taxon>Eukaryota</taxon>
        <taxon>Fungi</taxon>
        <taxon>Dikarya</taxon>
        <taxon>Ascomycota</taxon>
        <taxon>Pezizomycotina</taxon>
        <taxon>Pezizomycetes</taxon>
        <taxon>Pezizales</taxon>
        <taxon>Ascobolaceae</taxon>
        <taxon>Ascobolus</taxon>
    </lineage>
</organism>
<feature type="region of interest" description="Disordered" evidence="1">
    <location>
        <begin position="434"/>
        <end position="563"/>
    </location>
</feature>
<feature type="compositionally biased region" description="Acidic residues" evidence="1">
    <location>
        <begin position="122"/>
        <end position="133"/>
    </location>
</feature>
<feature type="compositionally biased region" description="Acidic residues" evidence="1">
    <location>
        <begin position="102"/>
        <end position="113"/>
    </location>
</feature>
<dbReference type="AlphaFoldDB" id="A0A3N4HIM7"/>
<feature type="compositionally biased region" description="Acidic residues" evidence="1">
    <location>
        <begin position="242"/>
        <end position="252"/>
    </location>
</feature>
<evidence type="ECO:0000313" key="2">
    <source>
        <dbReference type="EMBL" id="RPA72071.1"/>
    </source>
</evidence>
<feature type="compositionally biased region" description="Low complexity" evidence="1">
    <location>
        <begin position="452"/>
        <end position="516"/>
    </location>
</feature>
<name>A0A3N4HIM7_ASCIM</name>
<accession>A0A3N4HIM7</accession>
<proteinExistence type="predicted"/>